<dbReference type="SUPFAM" id="SSF50685">
    <property type="entry name" value="Barwin-like endoglucanases"/>
    <property type="match status" value="1"/>
</dbReference>
<dbReference type="InterPro" id="IPR002963">
    <property type="entry name" value="Expansin"/>
</dbReference>
<organism evidence="2 3">
    <name type="scientific">Triticum turgidum subsp. durum</name>
    <name type="common">Durum wheat</name>
    <name type="synonym">Triticum durum</name>
    <dbReference type="NCBI Taxonomy" id="4567"/>
    <lineage>
        <taxon>Eukaryota</taxon>
        <taxon>Viridiplantae</taxon>
        <taxon>Streptophyta</taxon>
        <taxon>Embryophyta</taxon>
        <taxon>Tracheophyta</taxon>
        <taxon>Spermatophyta</taxon>
        <taxon>Magnoliopsida</taxon>
        <taxon>Liliopsida</taxon>
        <taxon>Poales</taxon>
        <taxon>Poaceae</taxon>
        <taxon>BOP clade</taxon>
        <taxon>Pooideae</taxon>
        <taxon>Triticodae</taxon>
        <taxon>Triticeae</taxon>
        <taxon>Triticinae</taxon>
        <taxon>Triticum</taxon>
    </lineage>
</organism>
<evidence type="ECO:0008006" key="4">
    <source>
        <dbReference type="Google" id="ProtNLM"/>
    </source>
</evidence>
<dbReference type="Gramene" id="TRITD3Av1G073750.1">
    <property type="protein sequence ID" value="TRITD3Av1G073750.1"/>
    <property type="gene ID" value="TRITD3Av1G073750"/>
</dbReference>
<proteinExistence type="predicted"/>
<protein>
    <recommendedName>
        <fullName evidence="4">Expansin</fullName>
    </recommendedName>
</protein>
<evidence type="ECO:0000256" key="1">
    <source>
        <dbReference type="SAM" id="SignalP"/>
    </source>
</evidence>
<dbReference type="InterPro" id="IPR036908">
    <property type="entry name" value="RlpA-like_sf"/>
</dbReference>
<keyword evidence="3" id="KW-1185">Reference proteome</keyword>
<accession>A0A9R0RG10</accession>
<gene>
    <name evidence="2" type="ORF">TRITD_3Av1G073750</name>
</gene>
<dbReference type="PANTHER" id="PTHR31867">
    <property type="entry name" value="EXPANSIN-A15"/>
    <property type="match status" value="1"/>
</dbReference>
<sequence length="94" mass="9677">MAVIKMLVLPALCALLLRAASAAQWTPAHATFYGGGDASGTMVSSMAYADMRPCTDLISSGGACGYGNLYGAGLSVAKLTRRSIEKTTPPALHE</sequence>
<dbReference type="Proteomes" id="UP000324705">
    <property type="component" value="Chromosome 3A"/>
</dbReference>
<reference evidence="2 3" key="1">
    <citation type="submission" date="2017-09" db="EMBL/GenBank/DDBJ databases">
        <authorList>
            <consortium name="International Durum Wheat Genome Sequencing Consortium (IDWGSC)"/>
            <person name="Milanesi L."/>
        </authorList>
    </citation>
    <scope>NUCLEOTIDE SEQUENCE [LARGE SCALE GENOMIC DNA]</scope>
    <source>
        <strain evidence="3">cv. Svevo</strain>
    </source>
</reference>
<dbReference type="GO" id="GO:0009664">
    <property type="term" value="P:plant-type cell wall organization"/>
    <property type="evidence" value="ECO:0007669"/>
    <property type="project" value="InterPro"/>
</dbReference>
<evidence type="ECO:0000313" key="2">
    <source>
        <dbReference type="EMBL" id="VAH59602.1"/>
    </source>
</evidence>
<feature type="chain" id="PRO_5040246870" description="Expansin" evidence="1">
    <location>
        <begin position="23"/>
        <end position="94"/>
    </location>
</feature>
<name>A0A9R0RG10_TRITD</name>
<evidence type="ECO:0000313" key="3">
    <source>
        <dbReference type="Proteomes" id="UP000324705"/>
    </source>
</evidence>
<feature type="signal peptide" evidence="1">
    <location>
        <begin position="1"/>
        <end position="22"/>
    </location>
</feature>
<keyword evidence="1" id="KW-0732">Signal</keyword>
<dbReference type="Gene3D" id="2.40.40.10">
    <property type="entry name" value="RlpA-like domain"/>
    <property type="match status" value="1"/>
</dbReference>
<dbReference type="AlphaFoldDB" id="A0A9R0RG10"/>
<dbReference type="EMBL" id="LT934115">
    <property type="protein sequence ID" value="VAH59602.1"/>
    <property type="molecule type" value="Genomic_DNA"/>
</dbReference>